<protein>
    <submittedName>
        <fullName evidence="1">Uncharacterized protein</fullName>
    </submittedName>
</protein>
<gene>
    <name evidence="1" type="ORF">GCM10023230_29970</name>
</gene>
<dbReference type="Proteomes" id="UP001500141">
    <property type="component" value="Unassembled WGS sequence"/>
</dbReference>
<proteinExistence type="predicted"/>
<keyword evidence="2" id="KW-1185">Reference proteome</keyword>
<evidence type="ECO:0000313" key="2">
    <source>
        <dbReference type="Proteomes" id="UP001500141"/>
    </source>
</evidence>
<reference evidence="2" key="1">
    <citation type="journal article" date="2019" name="Int. J. Syst. Evol. Microbiol.">
        <title>The Global Catalogue of Microorganisms (GCM) 10K type strain sequencing project: providing services to taxonomists for standard genome sequencing and annotation.</title>
        <authorList>
            <consortium name="The Broad Institute Genomics Platform"/>
            <consortium name="The Broad Institute Genome Sequencing Center for Infectious Disease"/>
            <person name="Wu L."/>
            <person name="Ma J."/>
        </authorList>
    </citation>
    <scope>NUCLEOTIDE SEQUENCE [LARGE SCALE GENOMIC DNA]</scope>
    <source>
        <strain evidence="2">JCM 18198</strain>
    </source>
</reference>
<sequence>MWANKCDNNLNKEAETNTEPKKKINCMVCGKDLTEDYNRISPNGNGNYYCTPCYKATMRDVHREIQAEGYD</sequence>
<dbReference type="EMBL" id="BAABIP010000022">
    <property type="protein sequence ID" value="GAA4776808.1"/>
    <property type="molecule type" value="Genomic_DNA"/>
</dbReference>
<organism evidence="1 2">
    <name type="scientific">Flavobacterium hankyongi</name>
    <dbReference type="NCBI Taxonomy" id="1176532"/>
    <lineage>
        <taxon>Bacteria</taxon>
        <taxon>Pseudomonadati</taxon>
        <taxon>Bacteroidota</taxon>
        <taxon>Flavobacteriia</taxon>
        <taxon>Flavobacteriales</taxon>
        <taxon>Flavobacteriaceae</taxon>
        <taxon>Flavobacterium</taxon>
    </lineage>
</organism>
<comment type="caution">
    <text evidence="1">The sequence shown here is derived from an EMBL/GenBank/DDBJ whole genome shotgun (WGS) entry which is preliminary data.</text>
</comment>
<name>A0ABP9A9T8_9FLAO</name>
<accession>A0ABP9A9T8</accession>
<evidence type="ECO:0000313" key="1">
    <source>
        <dbReference type="EMBL" id="GAA4776808.1"/>
    </source>
</evidence>